<dbReference type="AlphaFoldDB" id="A0A0E0C4L0"/>
<organism evidence="2">
    <name type="scientific">Oryza meridionalis</name>
    <dbReference type="NCBI Taxonomy" id="40149"/>
    <lineage>
        <taxon>Eukaryota</taxon>
        <taxon>Viridiplantae</taxon>
        <taxon>Streptophyta</taxon>
        <taxon>Embryophyta</taxon>
        <taxon>Tracheophyta</taxon>
        <taxon>Spermatophyta</taxon>
        <taxon>Magnoliopsida</taxon>
        <taxon>Liliopsida</taxon>
        <taxon>Poales</taxon>
        <taxon>Poaceae</taxon>
        <taxon>BOP clade</taxon>
        <taxon>Oryzoideae</taxon>
        <taxon>Oryzeae</taxon>
        <taxon>Oryzinae</taxon>
        <taxon>Oryza</taxon>
    </lineage>
</organism>
<dbReference type="Pfam" id="PF07762">
    <property type="entry name" value="DUF1618"/>
    <property type="match status" value="1"/>
</dbReference>
<dbReference type="PANTHER" id="PTHR33074:SF109">
    <property type="entry name" value="OS01G0601950 PROTEIN"/>
    <property type="match status" value="1"/>
</dbReference>
<dbReference type="Gramene" id="OMERI01G20760.1">
    <property type="protein sequence ID" value="OMERI01G20760.1"/>
    <property type="gene ID" value="OMERI01G20760"/>
</dbReference>
<evidence type="ECO:0000259" key="1">
    <source>
        <dbReference type="Pfam" id="PF07762"/>
    </source>
</evidence>
<dbReference type="EnsemblPlants" id="OMERI01G20760.1">
    <property type="protein sequence ID" value="OMERI01G20760.1"/>
    <property type="gene ID" value="OMERI01G20760"/>
</dbReference>
<dbReference type="Proteomes" id="UP000008021">
    <property type="component" value="Chromosome 1"/>
</dbReference>
<protein>
    <recommendedName>
        <fullName evidence="1">DUF1618 domain-containing protein</fullName>
    </recommendedName>
</protein>
<keyword evidence="3" id="KW-1185">Reference proteome</keyword>
<dbReference type="InterPro" id="IPR011676">
    <property type="entry name" value="DUF1618"/>
</dbReference>
<reference evidence="2" key="1">
    <citation type="submission" date="2015-04" db="UniProtKB">
        <authorList>
            <consortium name="EnsemblPlants"/>
        </authorList>
    </citation>
    <scope>IDENTIFICATION</scope>
</reference>
<reference evidence="2" key="2">
    <citation type="submission" date="2018-05" db="EMBL/GenBank/DDBJ databases">
        <title>OmerRS3 (Oryza meridionalis Reference Sequence Version 3).</title>
        <authorList>
            <person name="Zhang J."/>
            <person name="Kudrna D."/>
            <person name="Lee S."/>
            <person name="Talag J."/>
            <person name="Welchert J."/>
            <person name="Wing R.A."/>
        </authorList>
    </citation>
    <scope>NUCLEOTIDE SEQUENCE [LARGE SCALE GENOMIC DNA]</scope>
    <source>
        <strain evidence="2">cv. OR44</strain>
    </source>
</reference>
<dbReference type="STRING" id="40149.A0A0E0C4L0"/>
<dbReference type="PANTHER" id="PTHR33074">
    <property type="entry name" value="EXPRESSED PROTEIN-RELATED"/>
    <property type="match status" value="1"/>
</dbReference>
<evidence type="ECO:0000313" key="3">
    <source>
        <dbReference type="Proteomes" id="UP000008021"/>
    </source>
</evidence>
<name>A0A0E0C4L0_9ORYZ</name>
<evidence type="ECO:0000313" key="2">
    <source>
        <dbReference type="EnsemblPlants" id="OMERI01G20760.1"/>
    </source>
</evidence>
<feature type="domain" description="DUF1618" evidence="1">
    <location>
        <begin position="155"/>
        <end position="274"/>
    </location>
</feature>
<accession>A0A0E0C4L0</accession>
<sequence>MIDCRVGDLLSGDDDDDDLGAATTTVAKGTTSTGDRIAFALHPNPNKNSDESDSCAKFGGLKAADTRAIAAHGNSILLSCIFSVRDPISPYIASLREELFVYRYKHLAAVGAAYDGGFWGTNWLPIRHAAGEDQDLCWWETDLVVPLGDDSLLCWVDYLRGILFCDVFSPIPEFLYVWLPVNPYPGSYDQELAMRGSMHVYRSVCVTKNGGMKFVDVACFQKLLTLSSDRLSWIKNASLDANVFFSLANDEVHLLPRIVPKFPLVDMEDPNAIYFSLPLEEGCNDKAALVILDMLRKTLRLRNSYTVRSTLEPGDDSSSTSCNLFCNEPFLPFEFST</sequence>
<proteinExistence type="predicted"/>
<dbReference type="HOGENOM" id="CLU_019112_1_0_1"/>